<accession>A0A0M2SJ37</accession>
<reference evidence="1 2" key="1">
    <citation type="submission" date="2015-04" db="EMBL/GenBank/DDBJ databases">
        <title>Taxonomic description and genome sequence of Salinicoccus sediminis sp. nov., a novel hyper halotolerant bacterium isolated from marine sediment.</title>
        <authorList>
            <person name="Mathan Kumar R."/>
            <person name="Kaur G."/>
            <person name="Kumar N."/>
            <person name="Kumar A."/>
            <person name="Singh N.K."/>
            <person name="Kaur N."/>
            <person name="Mayilraj S."/>
        </authorList>
    </citation>
    <scope>NUCLEOTIDE SEQUENCE [LARGE SCALE GENOMIC DNA]</scope>
    <source>
        <strain evidence="1 2">SV-16</strain>
    </source>
</reference>
<dbReference type="InterPro" id="IPR043104">
    <property type="entry name" value="SAPI_N"/>
</dbReference>
<dbReference type="STRING" id="1432562.WN59_06670"/>
<dbReference type="Pfam" id="PF16560">
    <property type="entry name" value="SAPI"/>
    <property type="match status" value="1"/>
</dbReference>
<dbReference type="EMBL" id="LAYZ01000003">
    <property type="protein sequence ID" value="KKK34709.1"/>
    <property type="molecule type" value="Genomic_DNA"/>
</dbReference>
<evidence type="ECO:0000313" key="2">
    <source>
        <dbReference type="Proteomes" id="UP000034287"/>
    </source>
</evidence>
<dbReference type="Gene3D" id="3.30.1300.50">
    <property type="entry name" value="Putative mobile pathogenicity island, N-terminal domain"/>
    <property type="match status" value="1"/>
</dbReference>
<dbReference type="Proteomes" id="UP000034287">
    <property type="component" value="Unassembled WGS sequence"/>
</dbReference>
<sequence>MTESVKNVFQNRVLDLIRNFSILKEYEGIASFKLDEDPFDMIYVVRDGKLHATVDTHQTQGDMRVYEVTETKHLETLLYFLDEDVPDSERHERFFNNLLDDYTLYLLEEHAAGDEEFKADLFGEISMIHTNAISIQEPHQAAVESLRSLDIFMNSNKVSNEDFETLISELNAQFTEYNNFTRGITND</sequence>
<evidence type="ECO:0000313" key="1">
    <source>
        <dbReference type="EMBL" id="KKK34709.1"/>
    </source>
</evidence>
<dbReference type="AlphaFoldDB" id="A0A0M2SJ37"/>
<comment type="caution">
    <text evidence="1">The sequence shown here is derived from an EMBL/GenBank/DDBJ whole genome shotgun (WGS) entry which is preliminary data.</text>
</comment>
<gene>
    <name evidence="1" type="ORF">WN59_06670</name>
</gene>
<dbReference type="PATRIC" id="fig|1432562.3.peg.1328"/>
<keyword evidence="2" id="KW-1185">Reference proteome</keyword>
<organism evidence="1 2">
    <name type="scientific">Salinicoccus sediminis</name>
    <dbReference type="NCBI Taxonomy" id="1432562"/>
    <lineage>
        <taxon>Bacteria</taxon>
        <taxon>Bacillati</taxon>
        <taxon>Bacillota</taxon>
        <taxon>Bacilli</taxon>
        <taxon>Bacillales</taxon>
        <taxon>Staphylococcaceae</taxon>
        <taxon>Salinicoccus</taxon>
    </lineage>
</organism>
<protein>
    <submittedName>
        <fullName evidence="1">Uncharacterized protein</fullName>
    </submittedName>
</protein>
<dbReference type="InterPro" id="IPR032351">
    <property type="entry name" value="SAPI"/>
</dbReference>
<dbReference type="RefSeq" id="WP_046514690.1">
    <property type="nucleotide sequence ID" value="NZ_LAYZ01000003.1"/>
</dbReference>
<name>A0A0M2SJ37_9STAP</name>
<proteinExistence type="predicted"/>